<dbReference type="Proteomes" id="UP000703661">
    <property type="component" value="Unassembled WGS sequence"/>
</dbReference>
<keyword evidence="1" id="KW-0175">Coiled coil</keyword>
<accession>A0A9P6SXL9</accession>
<proteinExistence type="predicted"/>
<feature type="coiled-coil region" evidence="1">
    <location>
        <begin position="22"/>
        <end position="63"/>
    </location>
</feature>
<feature type="region of interest" description="Disordered" evidence="2">
    <location>
        <begin position="572"/>
        <end position="609"/>
    </location>
</feature>
<gene>
    <name evidence="3" type="ORF">BGZ80_002472</name>
</gene>
<feature type="coiled-coil region" evidence="1">
    <location>
        <begin position="727"/>
        <end position="886"/>
    </location>
</feature>
<evidence type="ECO:0000313" key="3">
    <source>
        <dbReference type="EMBL" id="KAG0009365.1"/>
    </source>
</evidence>
<sequence length="1115" mass="127306">MSTASDGQRRQEETINSVRVKYLKAKHLCQILEREAQESKNENGRLREDIANLETQLQQSQKSLESISGGDKQKRNMESFQEFDKVMCYLESSLKFVPPANGENTIQSRLLTIIGYLAEKEEKSAKLAAANDQLKIQLDKMSASIINKPREPAEATLTRVMQQHEVDMAKLQGELDAARNQLILRETAWRNTNEELDQRAAKMREERNAAEANLNEARAQMEDLSKALNRAEKGKSAMILSRDHKAEELEALQRKYDELLRSSKDKQVVEDGLRRDLEEQRRLYDKAKTRSLVADIEKIKSLTQRVQIAESQLQKSRQTIEEKDSSVAAYKAKATKLQEEKSEELKRLGRLQEELAAKDLMLANARSTSAGFESTAKLAERERDAALQRAKLEVNVWKTKMTVANNAANELQNECDFLRASVAALETRAAEQMARIQQGLDAVRQKDNYIASLQSKLAVAEGRVLGLEQIQASYIKLMEDYHQKLRTQKEELEPLRIKVENAESIDTSQLRNLNDLRDRFNKLYSNTIGISSGVPSSQEVEVKTEDPTCAPNGSQIYEELVRMNIKLIETVESNNRQQRNSNRRSFGSVDGNDGPTTRNRRRETENIEMQQEIENMTNEISRLHQERESLQSEIDNLKTLMNQQHTNDNNGTDVEVDAKATEEKEELSLDLARALARISSLEELVSSLEEEVIQLKRVHDDMVAVEEEMKGEIQAMHSEMSWKDDKMARLEKDLNNRKHDLTNKMEELVEAKSKLQEQTSRANTLEEERQGLKHQVAMLEKLKAEQQEQLDGRERALKRLDDARKTYEKMYESKIETLKEERVVTEKVALAEASRIQTKYEQEMQEAVKEWTEKLSQADLNHDSTLETLKSDKLALEQERNSLIIKTSKLEESLQRAMKNVEERNLLLSGYMALVSEKEEGGMLQEGAEVLQNLLEQRQQDMDTITGLTEEIQKLRVVMDNQYKLMERYDQDMTSLANRNELFIRQGRDREQELISERKARFMEQAQLKALLSAKDETINSLEEELNELGRPRKRKEMSAPRDSPAPTPTTTTTTIVPTILPTPETAIASNTVAPPNVTTTSENVTDNTTTSTTGPYTKVPRASSTASDDMDLGP</sequence>
<feature type="coiled-coil region" evidence="1">
    <location>
        <begin position="394"/>
        <end position="428"/>
    </location>
</feature>
<dbReference type="AlphaFoldDB" id="A0A9P6SXL9"/>
<feature type="region of interest" description="Disordered" evidence="2">
    <location>
        <begin position="1025"/>
        <end position="1115"/>
    </location>
</feature>
<protein>
    <submittedName>
        <fullName evidence="3">Uncharacterized protein</fullName>
    </submittedName>
</protein>
<feature type="coiled-coil region" evidence="1">
    <location>
        <begin position="117"/>
        <end position="354"/>
    </location>
</feature>
<organism evidence="3 4">
    <name type="scientific">Entomortierella chlamydospora</name>
    <dbReference type="NCBI Taxonomy" id="101097"/>
    <lineage>
        <taxon>Eukaryota</taxon>
        <taxon>Fungi</taxon>
        <taxon>Fungi incertae sedis</taxon>
        <taxon>Mucoromycota</taxon>
        <taxon>Mortierellomycotina</taxon>
        <taxon>Mortierellomycetes</taxon>
        <taxon>Mortierellales</taxon>
        <taxon>Mortierellaceae</taxon>
        <taxon>Entomortierella</taxon>
    </lineage>
</organism>
<comment type="caution">
    <text evidence="3">The sequence shown here is derived from an EMBL/GenBank/DDBJ whole genome shotgun (WGS) entry which is preliminary data.</text>
</comment>
<evidence type="ECO:0000313" key="4">
    <source>
        <dbReference type="Proteomes" id="UP000703661"/>
    </source>
</evidence>
<feature type="compositionally biased region" description="Low complexity" evidence="2">
    <location>
        <begin position="573"/>
        <end position="585"/>
    </location>
</feature>
<feature type="compositionally biased region" description="Low complexity" evidence="2">
    <location>
        <begin position="1049"/>
        <end position="1066"/>
    </location>
</feature>
<reference evidence="3" key="1">
    <citation type="journal article" date="2020" name="Fungal Divers.">
        <title>Resolving the Mortierellaceae phylogeny through synthesis of multi-gene phylogenetics and phylogenomics.</title>
        <authorList>
            <person name="Vandepol N."/>
            <person name="Liber J."/>
            <person name="Desiro A."/>
            <person name="Na H."/>
            <person name="Kennedy M."/>
            <person name="Barry K."/>
            <person name="Grigoriev I.V."/>
            <person name="Miller A.N."/>
            <person name="O'Donnell K."/>
            <person name="Stajich J.E."/>
            <person name="Bonito G."/>
        </authorList>
    </citation>
    <scope>NUCLEOTIDE SEQUENCE</scope>
    <source>
        <strain evidence="3">NRRL 2769</strain>
    </source>
</reference>
<feature type="compositionally biased region" description="Low complexity" evidence="2">
    <location>
        <begin position="1077"/>
        <end position="1094"/>
    </location>
</feature>
<name>A0A9P6SXL9_9FUNG</name>
<evidence type="ECO:0000256" key="2">
    <source>
        <dbReference type="SAM" id="MobiDB-lite"/>
    </source>
</evidence>
<evidence type="ECO:0000256" key="1">
    <source>
        <dbReference type="SAM" id="Coils"/>
    </source>
</evidence>
<keyword evidence="4" id="KW-1185">Reference proteome</keyword>
<dbReference type="EMBL" id="JAAAID010001610">
    <property type="protein sequence ID" value="KAG0009365.1"/>
    <property type="molecule type" value="Genomic_DNA"/>
</dbReference>